<dbReference type="AlphaFoldDB" id="A0AAD3CZC7"/>
<dbReference type="EMBL" id="BLLK01000047">
    <property type="protein sequence ID" value="GFH53961.1"/>
    <property type="molecule type" value="Genomic_DNA"/>
</dbReference>
<dbReference type="PANTHER" id="PTHR43737">
    <property type="entry name" value="BLL7424 PROTEIN"/>
    <property type="match status" value="1"/>
</dbReference>
<protein>
    <submittedName>
        <fullName evidence="1">Uncharacterized protein</fullName>
    </submittedName>
</protein>
<comment type="caution">
    <text evidence="1">The sequence shown here is derived from an EMBL/GenBank/DDBJ whole genome shotgun (WGS) entry which is preliminary data.</text>
</comment>
<dbReference type="Pfam" id="PF08811">
    <property type="entry name" value="DUF1800"/>
    <property type="match status" value="1"/>
</dbReference>
<name>A0AAD3CZC7_9STRA</name>
<gene>
    <name evidence="1" type="ORF">CTEN210_10437</name>
</gene>
<dbReference type="Proteomes" id="UP001054902">
    <property type="component" value="Unassembled WGS sequence"/>
</dbReference>
<keyword evidence="2" id="KW-1185">Reference proteome</keyword>
<proteinExistence type="predicted"/>
<sequence length="718" mass="78095">MSLTVNLTTQLLFTFWNGAILLEVLNLWRQQEFPCDSTDAFEDNCDAAIAGILAIKAHSESALGSYGSGLKTVRKAFEKDGAKLGILTIVSPAREARDALEETDAVLNHYFHHENVAPFLALRMIQRFGTSNPSPNYIEAVATAFKNGTYTSFTGETFGDGKYGSLASMVAAIVLHDEARYELLDADPTHGSLREPLLKVVAFMRAMEFTSNIDAPELRLNALQARIGQHAHSIPNVFSFFLPEHSASGHIKAASLTSPEAMVLNGPSLTALNNGIWSLTELGLMLCYGGFGDGRFGENCQRYLPGGNRDPDDYNRGKLTVSLDTSSATTVVDELNLLLTAGRLNVNSKSILLNAYTSSNDVALLQKLLTSTPEFHASGLVKLQATQRPEIPDPIPSTEPYKAIVILNLSGGADSYNMLVPKCTSLYNQYASVRNFVALPQASLLDIDASGSSQPCSEFGLHPNLSILQKLYNDEDLLFLSNIGVLQEAGVNKENWRDKSTKTALFAHNTQQSEIQLMDIFNEQAGRGMAGRLLDVLSGKGFKVNSISTARSASQTLVGNEAPIITVPSASSYEKFDPISAEGSDPNELIDFVKLLNNATSIGSSLLSEAFSTKLHQGLAENQLLYDILQAVTINTTFPDTRLGEQLSTVAKMIKTKDDRGVDRDVFFVQQDGFDTHDNLGEYFDGLRPVLSVPSFCASFFWPVFSGGPLLTERSPVL</sequence>
<evidence type="ECO:0000313" key="1">
    <source>
        <dbReference type="EMBL" id="GFH53961.1"/>
    </source>
</evidence>
<organism evidence="1 2">
    <name type="scientific">Chaetoceros tenuissimus</name>
    <dbReference type="NCBI Taxonomy" id="426638"/>
    <lineage>
        <taxon>Eukaryota</taxon>
        <taxon>Sar</taxon>
        <taxon>Stramenopiles</taxon>
        <taxon>Ochrophyta</taxon>
        <taxon>Bacillariophyta</taxon>
        <taxon>Coscinodiscophyceae</taxon>
        <taxon>Chaetocerotophycidae</taxon>
        <taxon>Chaetocerotales</taxon>
        <taxon>Chaetocerotaceae</taxon>
        <taxon>Chaetoceros</taxon>
    </lineage>
</organism>
<dbReference type="InterPro" id="IPR014917">
    <property type="entry name" value="DUF1800"/>
</dbReference>
<reference evidence="1 2" key="1">
    <citation type="journal article" date="2021" name="Sci. Rep.">
        <title>The genome of the diatom Chaetoceros tenuissimus carries an ancient integrated fragment of an extant virus.</title>
        <authorList>
            <person name="Hongo Y."/>
            <person name="Kimura K."/>
            <person name="Takaki Y."/>
            <person name="Yoshida Y."/>
            <person name="Baba S."/>
            <person name="Kobayashi G."/>
            <person name="Nagasaki K."/>
            <person name="Hano T."/>
            <person name="Tomaru Y."/>
        </authorList>
    </citation>
    <scope>NUCLEOTIDE SEQUENCE [LARGE SCALE GENOMIC DNA]</scope>
    <source>
        <strain evidence="1 2">NIES-3715</strain>
    </source>
</reference>
<dbReference type="PANTHER" id="PTHR43737:SF1">
    <property type="entry name" value="DUF1501 DOMAIN-CONTAINING PROTEIN"/>
    <property type="match status" value="1"/>
</dbReference>
<accession>A0AAD3CZC7</accession>
<evidence type="ECO:0000313" key="2">
    <source>
        <dbReference type="Proteomes" id="UP001054902"/>
    </source>
</evidence>